<dbReference type="InterPro" id="IPR009057">
    <property type="entry name" value="Homeodomain-like_sf"/>
</dbReference>
<dbReference type="RefSeq" id="WP_317834458.1">
    <property type="nucleotide sequence ID" value="NZ_CP136920.1"/>
</dbReference>
<dbReference type="KEGG" id="puo:RZN69_02660"/>
<dbReference type="SUPFAM" id="SSF46689">
    <property type="entry name" value="Homeodomain-like"/>
    <property type="match status" value="2"/>
</dbReference>
<keyword evidence="3" id="KW-0804">Transcription</keyword>
<dbReference type="Pfam" id="PF12833">
    <property type="entry name" value="HTH_18"/>
    <property type="match status" value="1"/>
</dbReference>
<evidence type="ECO:0000256" key="1">
    <source>
        <dbReference type="ARBA" id="ARBA00023015"/>
    </source>
</evidence>
<dbReference type="Gene3D" id="1.10.10.60">
    <property type="entry name" value="Homeodomain-like"/>
    <property type="match status" value="1"/>
</dbReference>
<dbReference type="PRINTS" id="PR00032">
    <property type="entry name" value="HTHARAC"/>
</dbReference>
<dbReference type="SMART" id="SM00342">
    <property type="entry name" value="HTH_ARAC"/>
    <property type="match status" value="1"/>
</dbReference>
<dbReference type="InterPro" id="IPR018060">
    <property type="entry name" value="HTH_AraC"/>
</dbReference>
<gene>
    <name evidence="5" type="ORF">RZN69_02660</name>
</gene>
<dbReference type="GO" id="GO:0003700">
    <property type="term" value="F:DNA-binding transcription factor activity"/>
    <property type="evidence" value="ECO:0007669"/>
    <property type="project" value="InterPro"/>
</dbReference>
<name>A0AAQ3LGZ5_9BACT</name>
<dbReference type="InterPro" id="IPR020449">
    <property type="entry name" value="Tscrpt_reg_AraC-type_HTH"/>
</dbReference>
<sequence length="262" mass="29853">MDEVVYRDDSVLGLRSNTNLQLVYVFEGAVEVDCWSGEHLLQAGDAILLLPGEQELFRFSAGTYHGWCEVVMAELPHETIEAYRKLNWPDRFPERLRSLHTIAMGVMDRSVFASGALLASIAQAVFHSFFREMGLTPTHNRPLPPAVAKAKVMIEERFADNIKLREIAQHAGISAQHLGRMFRLHLKSTPNAWLWDCRVKEGIRLLESTGLSVTEIAYRTGFQNPYHFSRLIKQRLGVPPNRYRNQLWRATSESKNAPPEVL</sequence>
<reference evidence="5 6" key="1">
    <citation type="submission" date="2023-10" db="EMBL/GenBank/DDBJ databases">
        <title>Rubellicoccus peritrichatus gen. nov., sp. nov., isolated from an algae of coral reef tank.</title>
        <authorList>
            <person name="Luo J."/>
        </authorList>
    </citation>
    <scope>NUCLEOTIDE SEQUENCE [LARGE SCALE GENOMIC DNA]</scope>
    <source>
        <strain evidence="5 6">CR14</strain>
    </source>
</reference>
<evidence type="ECO:0000256" key="2">
    <source>
        <dbReference type="ARBA" id="ARBA00023125"/>
    </source>
</evidence>
<keyword evidence="2" id="KW-0238">DNA-binding</keyword>
<organism evidence="5 6">
    <name type="scientific">Rubellicoccus peritrichatus</name>
    <dbReference type="NCBI Taxonomy" id="3080537"/>
    <lineage>
        <taxon>Bacteria</taxon>
        <taxon>Pseudomonadati</taxon>
        <taxon>Verrucomicrobiota</taxon>
        <taxon>Opitutia</taxon>
        <taxon>Puniceicoccales</taxon>
        <taxon>Cerasicoccaceae</taxon>
        <taxon>Rubellicoccus</taxon>
    </lineage>
</organism>
<feature type="domain" description="HTH araC/xylS-type" evidence="4">
    <location>
        <begin position="148"/>
        <end position="246"/>
    </location>
</feature>
<dbReference type="Proteomes" id="UP001304300">
    <property type="component" value="Chromosome"/>
</dbReference>
<dbReference type="SUPFAM" id="SSF51215">
    <property type="entry name" value="Regulatory protein AraC"/>
    <property type="match status" value="1"/>
</dbReference>
<dbReference type="GO" id="GO:0043565">
    <property type="term" value="F:sequence-specific DNA binding"/>
    <property type="evidence" value="ECO:0007669"/>
    <property type="project" value="InterPro"/>
</dbReference>
<dbReference type="InterPro" id="IPR018062">
    <property type="entry name" value="HTH_AraC-typ_CS"/>
</dbReference>
<dbReference type="InterPro" id="IPR037923">
    <property type="entry name" value="HTH-like"/>
</dbReference>
<dbReference type="PROSITE" id="PS01124">
    <property type="entry name" value="HTH_ARAC_FAMILY_2"/>
    <property type="match status" value="1"/>
</dbReference>
<dbReference type="EMBL" id="CP136920">
    <property type="protein sequence ID" value="WOO41974.1"/>
    <property type="molecule type" value="Genomic_DNA"/>
</dbReference>
<evidence type="ECO:0000313" key="5">
    <source>
        <dbReference type="EMBL" id="WOO41974.1"/>
    </source>
</evidence>
<evidence type="ECO:0000256" key="3">
    <source>
        <dbReference type="ARBA" id="ARBA00023163"/>
    </source>
</evidence>
<keyword evidence="6" id="KW-1185">Reference proteome</keyword>
<evidence type="ECO:0000259" key="4">
    <source>
        <dbReference type="PROSITE" id="PS01124"/>
    </source>
</evidence>
<dbReference type="PROSITE" id="PS00041">
    <property type="entry name" value="HTH_ARAC_FAMILY_1"/>
    <property type="match status" value="1"/>
</dbReference>
<proteinExistence type="predicted"/>
<dbReference type="PANTHER" id="PTHR43280">
    <property type="entry name" value="ARAC-FAMILY TRANSCRIPTIONAL REGULATOR"/>
    <property type="match status" value="1"/>
</dbReference>
<protein>
    <submittedName>
        <fullName evidence="5">AraC family transcriptional regulator</fullName>
    </submittedName>
</protein>
<accession>A0AAQ3LGZ5</accession>
<dbReference type="AlphaFoldDB" id="A0AAQ3LGZ5"/>
<dbReference type="PANTHER" id="PTHR43280:SF2">
    <property type="entry name" value="HTH-TYPE TRANSCRIPTIONAL REGULATOR EXSA"/>
    <property type="match status" value="1"/>
</dbReference>
<keyword evidence="1" id="KW-0805">Transcription regulation</keyword>
<evidence type="ECO:0000313" key="6">
    <source>
        <dbReference type="Proteomes" id="UP001304300"/>
    </source>
</evidence>